<evidence type="ECO:0000256" key="1">
    <source>
        <dbReference type="SAM" id="MobiDB-lite"/>
    </source>
</evidence>
<feature type="non-terminal residue" evidence="2">
    <location>
        <position position="180"/>
    </location>
</feature>
<gene>
    <name evidence="2" type="ORF">KUTeg_009281</name>
</gene>
<accession>A0ABQ9FA66</accession>
<dbReference type="EMBL" id="JARBDR010000419">
    <property type="protein sequence ID" value="KAJ8313165.1"/>
    <property type="molecule type" value="Genomic_DNA"/>
</dbReference>
<keyword evidence="3" id="KW-1185">Reference proteome</keyword>
<feature type="compositionally biased region" description="Basic and acidic residues" evidence="1">
    <location>
        <begin position="153"/>
        <end position="165"/>
    </location>
</feature>
<protein>
    <submittedName>
        <fullName evidence="2">Uncharacterized protein</fullName>
    </submittedName>
</protein>
<evidence type="ECO:0000313" key="3">
    <source>
        <dbReference type="Proteomes" id="UP001217089"/>
    </source>
</evidence>
<comment type="caution">
    <text evidence="2">The sequence shown here is derived from an EMBL/GenBank/DDBJ whole genome shotgun (WGS) entry which is preliminary data.</text>
</comment>
<organism evidence="2 3">
    <name type="scientific">Tegillarca granosa</name>
    <name type="common">Malaysian cockle</name>
    <name type="synonym">Anadara granosa</name>
    <dbReference type="NCBI Taxonomy" id="220873"/>
    <lineage>
        <taxon>Eukaryota</taxon>
        <taxon>Metazoa</taxon>
        <taxon>Spiralia</taxon>
        <taxon>Lophotrochozoa</taxon>
        <taxon>Mollusca</taxon>
        <taxon>Bivalvia</taxon>
        <taxon>Autobranchia</taxon>
        <taxon>Pteriomorphia</taxon>
        <taxon>Arcoida</taxon>
        <taxon>Arcoidea</taxon>
        <taxon>Arcidae</taxon>
        <taxon>Tegillarca</taxon>
    </lineage>
</organism>
<feature type="region of interest" description="Disordered" evidence="1">
    <location>
        <begin position="13"/>
        <end position="35"/>
    </location>
</feature>
<feature type="compositionally biased region" description="Polar residues" evidence="1">
    <location>
        <begin position="13"/>
        <end position="33"/>
    </location>
</feature>
<proteinExistence type="predicted"/>
<feature type="region of interest" description="Disordered" evidence="1">
    <location>
        <begin position="144"/>
        <end position="165"/>
    </location>
</feature>
<sequence>MQCRVNNLEQQINQAENNGSVSNTQLSSGQNRNPLDDQDVTIIASGIPMSEPDNLLQKALDLKSALGNEVSSRVNITKIINTMKISFQSRYEKILVLRNKWKPKNNATYKNVYIRSSKSRIKRLIERNARTVLRNLPQVRSYRDDANGLIKPRSQDVRQRDESDYEPNRLIESIKLGQYN</sequence>
<evidence type="ECO:0000313" key="2">
    <source>
        <dbReference type="EMBL" id="KAJ8313165.1"/>
    </source>
</evidence>
<dbReference type="Proteomes" id="UP001217089">
    <property type="component" value="Unassembled WGS sequence"/>
</dbReference>
<reference evidence="2 3" key="1">
    <citation type="submission" date="2022-12" db="EMBL/GenBank/DDBJ databases">
        <title>Chromosome-level genome of Tegillarca granosa.</title>
        <authorList>
            <person name="Kim J."/>
        </authorList>
    </citation>
    <scope>NUCLEOTIDE SEQUENCE [LARGE SCALE GENOMIC DNA]</scope>
    <source>
        <strain evidence="2">Teg-2019</strain>
        <tissue evidence="2">Adductor muscle</tissue>
    </source>
</reference>
<name>A0ABQ9FA66_TEGGR</name>